<dbReference type="EMBL" id="CM001403">
    <property type="protein sequence ID" value="EHQ25888.1"/>
    <property type="molecule type" value="Genomic_DNA"/>
</dbReference>
<reference evidence="2" key="1">
    <citation type="submission" date="2011-09" db="EMBL/GenBank/DDBJ databases">
        <title>The permanent draft genome of Mucilaginibacter paludis DSM 18603.</title>
        <authorList>
            <consortium name="US DOE Joint Genome Institute (JGI-PGF)"/>
            <person name="Lucas S."/>
            <person name="Han J."/>
            <person name="Lapidus A."/>
            <person name="Bruce D."/>
            <person name="Goodwin L."/>
            <person name="Pitluck S."/>
            <person name="Peters L."/>
            <person name="Kyrpides N."/>
            <person name="Mavromatis K."/>
            <person name="Ivanova N."/>
            <person name="Mikhailova N."/>
            <person name="Held B."/>
            <person name="Detter J.C."/>
            <person name="Tapia R."/>
            <person name="Han C."/>
            <person name="Land M."/>
            <person name="Hauser L."/>
            <person name="Markowitz V."/>
            <person name="Cheng J.-F."/>
            <person name="Hugenholtz P."/>
            <person name="Woyke T."/>
            <person name="Wu D."/>
            <person name="Tindall B."/>
            <person name="Brambilla E."/>
            <person name="Klenk H.-P."/>
            <person name="Eisen J.A."/>
        </authorList>
    </citation>
    <scope>NUCLEOTIDE SEQUENCE [LARGE SCALE GENOMIC DNA]</scope>
    <source>
        <strain evidence="2">DSM 18603</strain>
    </source>
</reference>
<accession>H1Y8H0</accession>
<dbReference type="STRING" id="714943.Mucpa_1734"/>
<evidence type="ECO:0000313" key="3">
    <source>
        <dbReference type="Proteomes" id="UP000002774"/>
    </source>
</evidence>
<evidence type="ECO:0000256" key="1">
    <source>
        <dbReference type="SAM" id="MobiDB-lite"/>
    </source>
</evidence>
<sequence length="56" mass="5929">MFFQIFLAVFFGLAMPARTHQPSNKANTTIAPQDGSGGEEGHVPPSANIGRTGRPC</sequence>
<name>H1Y8H0_9SPHI</name>
<dbReference type="RefSeq" id="WP_008505775.1">
    <property type="nucleotide sequence ID" value="NZ_CM001403.1"/>
</dbReference>
<dbReference type="Proteomes" id="UP000002774">
    <property type="component" value="Chromosome"/>
</dbReference>
<dbReference type="AlphaFoldDB" id="H1Y8H0"/>
<proteinExistence type="predicted"/>
<keyword evidence="3" id="KW-1185">Reference proteome</keyword>
<organism evidence="2 3">
    <name type="scientific">Mucilaginibacter paludis DSM 18603</name>
    <dbReference type="NCBI Taxonomy" id="714943"/>
    <lineage>
        <taxon>Bacteria</taxon>
        <taxon>Pseudomonadati</taxon>
        <taxon>Bacteroidota</taxon>
        <taxon>Sphingobacteriia</taxon>
        <taxon>Sphingobacteriales</taxon>
        <taxon>Sphingobacteriaceae</taxon>
        <taxon>Mucilaginibacter</taxon>
    </lineage>
</organism>
<gene>
    <name evidence="2" type="ORF">Mucpa_1734</name>
</gene>
<feature type="compositionally biased region" description="Polar residues" evidence="1">
    <location>
        <begin position="20"/>
        <end position="31"/>
    </location>
</feature>
<protein>
    <submittedName>
        <fullName evidence="2">Uncharacterized protein</fullName>
    </submittedName>
</protein>
<dbReference type="HOGENOM" id="CLU_3009374_0_0_10"/>
<evidence type="ECO:0000313" key="2">
    <source>
        <dbReference type="EMBL" id="EHQ25888.1"/>
    </source>
</evidence>
<feature type="region of interest" description="Disordered" evidence="1">
    <location>
        <begin position="20"/>
        <end position="56"/>
    </location>
</feature>